<feature type="compositionally biased region" description="Low complexity" evidence="1">
    <location>
        <begin position="321"/>
        <end position="346"/>
    </location>
</feature>
<evidence type="ECO:0000313" key="4">
    <source>
        <dbReference type="Proteomes" id="UP000054217"/>
    </source>
</evidence>
<feature type="compositionally biased region" description="Polar residues" evidence="1">
    <location>
        <begin position="79"/>
        <end position="90"/>
    </location>
</feature>
<dbReference type="CDD" id="cd00167">
    <property type="entry name" value="SANT"/>
    <property type="match status" value="1"/>
</dbReference>
<feature type="region of interest" description="Disordered" evidence="1">
    <location>
        <begin position="321"/>
        <end position="354"/>
    </location>
</feature>
<dbReference type="EMBL" id="KN831958">
    <property type="protein sequence ID" value="KIO07935.1"/>
    <property type="molecule type" value="Genomic_DNA"/>
</dbReference>
<dbReference type="HOGENOM" id="CLU_436176_0_0_1"/>
<feature type="region of interest" description="Disordered" evidence="1">
    <location>
        <begin position="242"/>
        <end position="262"/>
    </location>
</feature>
<dbReference type="OrthoDB" id="2348945at2759"/>
<dbReference type="InterPro" id="IPR001005">
    <property type="entry name" value="SANT/Myb"/>
</dbReference>
<feature type="compositionally biased region" description="Low complexity" evidence="1">
    <location>
        <begin position="458"/>
        <end position="497"/>
    </location>
</feature>
<reference evidence="4" key="2">
    <citation type="submission" date="2015-01" db="EMBL/GenBank/DDBJ databases">
        <title>Evolutionary Origins and Diversification of the Mycorrhizal Mutualists.</title>
        <authorList>
            <consortium name="DOE Joint Genome Institute"/>
            <consortium name="Mycorrhizal Genomics Consortium"/>
            <person name="Kohler A."/>
            <person name="Kuo A."/>
            <person name="Nagy L.G."/>
            <person name="Floudas D."/>
            <person name="Copeland A."/>
            <person name="Barry K.W."/>
            <person name="Cichocki N."/>
            <person name="Veneault-Fourrey C."/>
            <person name="LaButti K."/>
            <person name="Lindquist E.A."/>
            <person name="Lipzen A."/>
            <person name="Lundell T."/>
            <person name="Morin E."/>
            <person name="Murat C."/>
            <person name="Riley R."/>
            <person name="Ohm R."/>
            <person name="Sun H."/>
            <person name="Tunlid A."/>
            <person name="Henrissat B."/>
            <person name="Grigoriev I.V."/>
            <person name="Hibbett D.S."/>
            <person name="Martin F."/>
        </authorList>
    </citation>
    <scope>NUCLEOTIDE SEQUENCE [LARGE SCALE GENOMIC DNA]</scope>
    <source>
        <strain evidence="4">Marx 270</strain>
    </source>
</reference>
<feature type="compositionally biased region" description="Acidic residues" evidence="1">
    <location>
        <begin position="23"/>
        <end position="41"/>
    </location>
</feature>
<reference evidence="3 4" key="1">
    <citation type="submission" date="2014-04" db="EMBL/GenBank/DDBJ databases">
        <authorList>
            <consortium name="DOE Joint Genome Institute"/>
            <person name="Kuo A."/>
            <person name="Kohler A."/>
            <person name="Costa M.D."/>
            <person name="Nagy L.G."/>
            <person name="Floudas D."/>
            <person name="Copeland A."/>
            <person name="Barry K.W."/>
            <person name="Cichocki N."/>
            <person name="Veneault-Fourrey C."/>
            <person name="LaButti K."/>
            <person name="Lindquist E.A."/>
            <person name="Lipzen A."/>
            <person name="Lundell T."/>
            <person name="Morin E."/>
            <person name="Murat C."/>
            <person name="Sun H."/>
            <person name="Tunlid A."/>
            <person name="Henrissat B."/>
            <person name="Grigoriev I.V."/>
            <person name="Hibbett D.S."/>
            <person name="Martin F."/>
            <person name="Nordberg H.P."/>
            <person name="Cantor M.N."/>
            <person name="Hua S.X."/>
        </authorList>
    </citation>
    <scope>NUCLEOTIDE SEQUENCE [LARGE SCALE GENOMIC DNA]</scope>
    <source>
        <strain evidence="3 4">Marx 270</strain>
    </source>
</reference>
<proteinExistence type="predicted"/>
<feature type="compositionally biased region" description="Low complexity" evidence="1">
    <location>
        <begin position="125"/>
        <end position="137"/>
    </location>
</feature>
<feature type="compositionally biased region" description="Pro residues" evidence="1">
    <location>
        <begin position="418"/>
        <end position="429"/>
    </location>
</feature>
<sequence>MDNPQQYQPLSHALNPPIVPAPYEDEEDEEEEGEEGEDEVAVENQLGREDEDGDGVAGPSNTPHRTLNATASSEHRDAPSSSNRLQSNGRSAPDDTDRKRRPGRPRGSKNRRPRGSATDASSTQPAGPRASSPAGASLGFHQYQTSAAPGEIHPHNQQYYEFQWRVLNLCAEFYGAAEELVKATPPLVVAQCYQVGSAVKVDPLTMLSEAKKICDALLASPAQLTRHPPPLPLTFIPSYTPATAPSSQQSIPSSNGKATPVTQSTTSVITNPQSFVVPMSHPQQSSQQFVPSVYNNPAYPTAPYYGYGGYGGYYPPVPQAGPSTGSSTPPASASAINSNSAGNQGAWSDEETEKLKKLAEEHRSNTGDIAWDALCEKWGNSRTRHQILIKATSLGLKESSSRGTKRRRDTDSHTIPDRQPPPPPTPSAPPSNTNQIAAPVPTPMSAPSLQQPTQSVQATVSPASSTPGPSTHPSPAIRHAPPQQQLQQATSHQSPRQQPQPPPSTPRFTYPMPTVAAATSPVISPSTIQRPDGQSAANPYYRRPNPSAQPSGPKQPSQPHGHPGVAGAAQYIYQHNGRRES</sequence>
<accession>A0A0C3P4G7</accession>
<dbReference type="STRING" id="870435.A0A0C3P4G7"/>
<evidence type="ECO:0000313" key="3">
    <source>
        <dbReference type="EMBL" id="KIO07935.1"/>
    </source>
</evidence>
<feature type="compositionally biased region" description="Polar residues" evidence="1">
    <location>
        <begin position="445"/>
        <end position="457"/>
    </location>
</feature>
<feature type="compositionally biased region" description="Basic residues" evidence="1">
    <location>
        <begin position="99"/>
        <end position="114"/>
    </location>
</feature>
<feature type="compositionally biased region" description="Polar residues" evidence="1">
    <location>
        <begin position="59"/>
        <end position="72"/>
    </location>
</feature>
<dbReference type="SMART" id="SM00717">
    <property type="entry name" value="SANT"/>
    <property type="match status" value="1"/>
</dbReference>
<gene>
    <name evidence="3" type="ORF">M404DRAFT_997631</name>
</gene>
<dbReference type="InParanoid" id="A0A0C3P4G7"/>
<feature type="region of interest" description="Disordered" evidence="1">
    <location>
        <begin position="1"/>
        <end position="137"/>
    </location>
</feature>
<feature type="compositionally biased region" description="Polar residues" evidence="1">
    <location>
        <begin position="546"/>
        <end position="558"/>
    </location>
</feature>
<organism evidence="3 4">
    <name type="scientific">Pisolithus tinctorius Marx 270</name>
    <dbReference type="NCBI Taxonomy" id="870435"/>
    <lineage>
        <taxon>Eukaryota</taxon>
        <taxon>Fungi</taxon>
        <taxon>Dikarya</taxon>
        <taxon>Basidiomycota</taxon>
        <taxon>Agaricomycotina</taxon>
        <taxon>Agaricomycetes</taxon>
        <taxon>Agaricomycetidae</taxon>
        <taxon>Boletales</taxon>
        <taxon>Sclerodermatineae</taxon>
        <taxon>Pisolithaceae</taxon>
        <taxon>Pisolithus</taxon>
    </lineage>
</organism>
<protein>
    <recommendedName>
        <fullName evidence="2">Myb-like domain-containing protein</fullName>
    </recommendedName>
</protein>
<keyword evidence="4" id="KW-1185">Reference proteome</keyword>
<feature type="region of interest" description="Disordered" evidence="1">
    <location>
        <begin position="394"/>
        <end position="581"/>
    </location>
</feature>
<dbReference type="AlphaFoldDB" id="A0A0C3P4G7"/>
<evidence type="ECO:0000259" key="2">
    <source>
        <dbReference type="SMART" id="SM00717"/>
    </source>
</evidence>
<feature type="domain" description="Myb-like" evidence="2">
    <location>
        <begin position="343"/>
        <end position="397"/>
    </location>
</feature>
<name>A0A0C3P4G7_PISTI</name>
<evidence type="ECO:0000256" key="1">
    <source>
        <dbReference type="SAM" id="MobiDB-lite"/>
    </source>
</evidence>
<dbReference type="Proteomes" id="UP000054217">
    <property type="component" value="Unassembled WGS sequence"/>
</dbReference>